<proteinExistence type="predicted"/>
<dbReference type="Proteomes" id="UP000224284">
    <property type="component" value="Segment"/>
</dbReference>
<dbReference type="OrthoDB" id="39792at10239"/>
<protein>
    <submittedName>
        <fullName evidence="1">Uncharacterized protein</fullName>
    </submittedName>
</protein>
<reference evidence="1 2" key="1">
    <citation type="submission" date="2015-11" db="EMBL/GenBank/DDBJ databases">
        <authorList>
            <person name="Menninger J.E."/>
            <person name="Lamey M.E."/>
            <person name="Lindemann J.M."/>
            <person name="Martynyuk T."/>
            <person name="Mele F.E."/>
            <person name="Nabua C.T."/>
            <person name="Napoli C.K."/>
            <person name="Santiago L.M."/>
            <person name="Sweetman A.T."/>
            <person name="Weinstein J.L."/>
            <person name="Barrett N.A."/>
            <person name="Buerkert T.R."/>
            <person name="Cautela J.A."/>
            <person name="Egan M.S."/>
            <person name="Erb J.E."/>
            <person name="Garrigan K.E."/>
            <person name="Hagan D.J."/>
            <person name="Hartwell M.C."/>
            <person name="Hyduchak K.M."/>
            <person name="Jacob A.E."/>
            <person name="DeNigris D.M."/>
            <person name="London S.C."/>
            <person name="King-Smith C."/>
            <person name="Lee-Soety J.Y."/>
            <person name="Bradley K.W."/>
            <person name="Asai D.J."/>
            <person name="Bowman C.A."/>
            <person name="Russell D.A."/>
            <person name="Pope W.H."/>
            <person name="Jacobs-Sera D."/>
            <person name="Hendrix R.W."/>
            <person name="Hatfull G.F."/>
        </authorList>
    </citation>
    <scope>NUCLEOTIDE SEQUENCE [LARGE SCALE GENOMIC DNA]</scope>
</reference>
<evidence type="ECO:0000313" key="1">
    <source>
        <dbReference type="EMBL" id="ALY10618.1"/>
    </source>
</evidence>
<keyword evidence="2" id="KW-1185">Reference proteome</keyword>
<dbReference type="KEGG" id="vg:40079998"/>
<name>A0A0U4IPN4_9CAUD</name>
<accession>A0A0U4IPN4</accession>
<evidence type="ECO:0000313" key="2">
    <source>
        <dbReference type="Proteomes" id="UP000224284"/>
    </source>
</evidence>
<gene>
    <name evidence="1" type="primary">83</name>
    <name evidence="1" type="ORF">TANK_83</name>
</gene>
<sequence length="182" mass="20118">MGTRGIMGFASGDQLVITYSHFDSYPEELGKNVFEWAKQANLEEAKQQLAKITLVNESDSPTPEQIEKLTEAGFKPQSVSTGMDFYSWLRDCQGDPAKTLAAPFVNDGKEFAWDPGYIEWGYIVDLDRRVLEVYEGEYSGEVIGRFATPGKRGLTHILSIELEGTTTVTGEEFIAAVHLAAA</sequence>
<dbReference type="GeneID" id="40079998"/>
<organism evidence="1 2">
    <name type="scientific">Arthrobacter phage Tank</name>
    <dbReference type="NCBI Taxonomy" id="1772319"/>
    <lineage>
        <taxon>Viruses</taxon>
        <taxon>Duplodnaviria</taxon>
        <taxon>Heunggongvirae</taxon>
        <taxon>Uroviricota</taxon>
        <taxon>Caudoviricetes</taxon>
        <taxon>Tankvirus</taxon>
        <taxon>Tankvirus tank</taxon>
    </lineage>
</organism>
<dbReference type="RefSeq" id="YP_009604108.1">
    <property type="nucleotide sequence ID" value="NC_041961.1"/>
</dbReference>
<dbReference type="EMBL" id="KU160669">
    <property type="protein sequence ID" value="ALY10618.1"/>
    <property type="molecule type" value="Genomic_DNA"/>
</dbReference>